<feature type="compositionally biased region" description="Low complexity" evidence="1">
    <location>
        <begin position="338"/>
        <end position="354"/>
    </location>
</feature>
<dbReference type="OrthoDB" id="5298707at2"/>
<dbReference type="InterPro" id="IPR020012">
    <property type="entry name" value="LysM_FimV"/>
</dbReference>
<sequence length="497" mass="52459">MLAKTKTTPKRSFKSTAVVLGTTLLTMTGVLPTLADAQSIGNSRLTSSAGQPLAATTTIGSLSPEDSSSLKVKVADQEQWDRVGLKPPVKLDSMVVRLDASRGNPKRNVQITSNETVSAAAVDFLLEVTTASSNQVIQLSFIVGGSVQAPTLPSSDNAQSSRNGTKITVVGSPGSATVKQGDTLFAIAQNNAVPGTTIYQMLLALFQANPNAFISQNMNLLKAGAILEIPDADAVKAIDRQVARNTFAEQVQIFNTMRGRSNASKLQKLTPGNTQSGSVQGSSAAVAPSKPSEDKVSLSTQSQADAAADARAVAEKQRQEEQARLDALQQNIKQLKEATTAAETASPAPVAEATKPAEVTPKAADTAPVKEEKPKSSLDYQAISAWVLENLLLVIAGVLGLIAIVIAWAMRAAGRRNDYDSEDDEVSSEIDEAVASYFRNPQTHGHESSDTIHHGLMSKTEATETLNKIDLDLNSPVKDDIVTLNTAADSTKSEKSI</sequence>
<dbReference type="InterPro" id="IPR018392">
    <property type="entry name" value="LysM"/>
</dbReference>
<feature type="region of interest" description="Disordered" evidence="1">
    <location>
        <begin position="338"/>
        <end position="375"/>
    </location>
</feature>
<evidence type="ECO:0000313" key="5">
    <source>
        <dbReference type="Proteomes" id="UP000238308"/>
    </source>
</evidence>
<dbReference type="Pfam" id="PF25800">
    <property type="entry name" value="FimV_N"/>
    <property type="match status" value="1"/>
</dbReference>
<accession>A0A2T0XCF6</accession>
<organism evidence="4 5">
    <name type="scientific">Jezberella montanilacus</name>
    <dbReference type="NCBI Taxonomy" id="323426"/>
    <lineage>
        <taxon>Bacteria</taxon>
        <taxon>Pseudomonadati</taxon>
        <taxon>Pseudomonadota</taxon>
        <taxon>Betaproteobacteria</taxon>
        <taxon>Burkholderiales</taxon>
        <taxon>Alcaligenaceae</taxon>
        <taxon>Jezberella</taxon>
    </lineage>
</organism>
<dbReference type="CDD" id="cd00118">
    <property type="entry name" value="LysM"/>
    <property type="match status" value="1"/>
</dbReference>
<feature type="region of interest" description="Disordered" evidence="1">
    <location>
        <begin position="262"/>
        <end position="322"/>
    </location>
</feature>
<dbReference type="PROSITE" id="PS51782">
    <property type="entry name" value="LYSM"/>
    <property type="match status" value="1"/>
</dbReference>
<dbReference type="Gene3D" id="3.10.350.10">
    <property type="entry name" value="LysM domain"/>
    <property type="match status" value="1"/>
</dbReference>
<gene>
    <name evidence="4" type="ORF">BCM14_2850</name>
</gene>
<comment type="caution">
    <text evidence="4">The sequence shown here is derived from an EMBL/GenBank/DDBJ whole genome shotgun (WGS) entry which is preliminary data.</text>
</comment>
<dbReference type="EMBL" id="PVTV01000017">
    <property type="protein sequence ID" value="PRY96609.1"/>
    <property type="molecule type" value="Genomic_DNA"/>
</dbReference>
<dbReference type="InterPro" id="IPR057840">
    <property type="entry name" value="FimV_N"/>
</dbReference>
<proteinExistence type="predicted"/>
<dbReference type="Proteomes" id="UP000238308">
    <property type="component" value="Unassembled WGS sequence"/>
</dbReference>
<keyword evidence="2" id="KW-1133">Transmembrane helix</keyword>
<keyword evidence="2" id="KW-0472">Membrane</keyword>
<evidence type="ECO:0000313" key="4">
    <source>
        <dbReference type="EMBL" id="PRY96609.1"/>
    </source>
</evidence>
<feature type="domain" description="LysM" evidence="3">
    <location>
        <begin position="174"/>
        <end position="229"/>
    </location>
</feature>
<keyword evidence="2" id="KW-0812">Transmembrane</keyword>
<name>A0A2T0XCF6_9BURK</name>
<dbReference type="RefSeq" id="WP_106228666.1">
    <property type="nucleotide sequence ID" value="NZ_PVTV01000017.1"/>
</dbReference>
<evidence type="ECO:0000256" key="1">
    <source>
        <dbReference type="SAM" id="MobiDB-lite"/>
    </source>
</evidence>
<evidence type="ECO:0000259" key="3">
    <source>
        <dbReference type="PROSITE" id="PS51782"/>
    </source>
</evidence>
<feature type="compositionally biased region" description="Low complexity" evidence="1">
    <location>
        <begin position="275"/>
        <end position="287"/>
    </location>
</feature>
<reference evidence="4 5" key="1">
    <citation type="submission" date="2018-03" db="EMBL/GenBank/DDBJ databases">
        <title>Genomic Encyclopedia of Type Strains, Phase III (KMG-III): the genomes of soil and plant-associated and newly described type strains.</title>
        <authorList>
            <person name="Whitman W."/>
        </authorList>
    </citation>
    <scope>NUCLEOTIDE SEQUENCE [LARGE SCALE GENOMIC DNA]</scope>
    <source>
        <strain evidence="4 5">MWH-P2sevCIIIb</strain>
    </source>
</reference>
<dbReference type="InterPro" id="IPR036779">
    <property type="entry name" value="LysM_dom_sf"/>
</dbReference>
<feature type="transmembrane region" description="Helical" evidence="2">
    <location>
        <begin position="383"/>
        <end position="409"/>
    </location>
</feature>
<dbReference type="AlphaFoldDB" id="A0A2T0XCF6"/>
<feature type="compositionally biased region" description="Basic and acidic residues" evidence="1">
    <location>
        <begin position="312"/>
        <end position="322"/>
    </location>
</feature>
<protein>
    <submittedName>
        <fullName evidence="4">FimV-like protein</fullName>
    </submittedName>
</protein>
<feature type="compositionally biased region" description="Polar residues" evidence="1">
    <location>
        <begin position="262"/>
        <end position="274"/>
    </location>
</feature>
<evidence type="ECO:0000256" key="2">
    <source>
        <dbReference type="SAM" id="Phobius"/>
    </source>
</evidence>
<dbReference type="NCBIfam" id="TIGR03505">
    <property type="entry name" value="FimV_core"/>
    <property type="match status" value="1"/>
</dbReference>
<keyword evidence="5" id="KW-1185">Reference proteome</keyword>